<evidence type="ECO:0000313" key="20">
    <source>
        <dbReference type="Proteomes" id="UP000252995"/>
    </source>
</evidence>
<dbReference type="Pfam" id="PF13807">
    <property type="entry name" value="GNVR"/>
    <property type="match status" value="1"/>
</dbReference>
<dbReference type="GO" id="GO:0042802">
    <property type="term" value="F:identical protein binding"/>
    <property type="evidence" value="ECO:0007669"/>
    <property type="project" value="UniProtKB-ARBA"/>
</dbReference>
<dbReference type="InterPro" id="IPR025669">
    <property type="entry name" value="AAA_dom"/>
</dbReference>
<evidence type="ECO:0000259" key="18">
    <source>
        <dbReference type="Pfam" id="PF13807"/>
    </source>
</evidence>
<evidence type="ECO:0000256" key="13">
    <source>
        <dbReference type="ARBA" id="ARBA00053015"/>
    </source>
</evidence>
<keyword evidence="11 15" id="KW-0472">Membrane</keyword>
<feature type="transmembrane region" description="Helical" evidence="15">
    <location>
        <begin position="34"/>
        <end position="53"/>
    </location>
</feature>
<keyword evidence="6 15" id="KW-0812">Transmembrane</keyword>
<evidence type="ECO:0000256" key="2">
    <source>
        <dbReference type="ARBA" id="ARBA00008883"/>
    </source>
</evidence>
<dbReference type="EMBL" id="QNRO01000024">
    <property type="protein sequence ID" value="RBP25036.1"/>
    <property type="molecule type" value="Genomic_DNA"/>
</dbReference>
<organism evidence="19 20">
    <name type="scientific">Marinobacter pelagius</name>
    <dbReference type="NCBI Taxonomy" id="379482"/>
    <lineage>
        <taxon>Bacteria</taxon>
        <taxon>Pseudomonadati</taxon>
        <taxon>Pseudomonadota</taxon>
        <taxon>Gammaproteobacteria</taxon>
        <taxon>Pseudomonadales</taxon>
        <taxon>Marinobacteraceae</taxon>
        <taxon>Marinobacter</taxon>
    </lineage>
</organism>
<evidence type="ECO:0000256" key="10">
    <source>
        <dbReference type="ARBA" id="ARBA00022989"/>
    </source>
</evidence>
<dbReference type="Gene3D" id="3.40.50.300">
    <property type="entry name" value="P-loop containing nucleotide triphosphate hydrolases"/>
    <property type="match status" value="1"/>
</dbReference>
<dbReference type="InterPro" id="IPR027417">
    <property type="entry name" value="P-loop_NTPase"/>
</dbReference>
<dbReference type="InterPro" id="IPR003856">
    <property type="entry name" value="LPS_length_determ_N"/>
</dbReference>
<evidence type="ECO:0000313" key="19">
    <source>
        <dbReference type="EMBL" id="RBP25036.1"/>
    </source>
</evidence>
<dbReference type="RefSeq" id="WP_113863875.1">
    <property type="nucleotide sequence ID" value="NZ_QNRO01000024.1"/>
</dbReference>
<keyword evidence="5" id="KW-0808">Transferase</keyword>
<evidence type="ECO:0000256" key="8">
    <source>
        <dbReference type="ARBA" id="ARBA00022777"/>
    </source>
</evidence>
<evidence type="ECO:0000256" key="1">
    <source>
        <dbReference type="ARBA" id="ARBA00004429"/>
    </source>
</evidence>
<feature type="transmembrane region" description="Helical" evidence="15">
    <location>
        <begin position="442"/>
        <end position="465"/>
    </location>
</feature>
<sequence length="739" mass="81623">MTETPTKTPRTRQPQDNDEIDIGFLLGSLWDHKIFIVVLAVVFAAIGLVHAMLSTPIFKADALVQVEQKSGTIAGADMQQVLGQQEPSASTEVEILRSRMILGQVVDQTDLDVQVVPNTVPVIGEWLRRKGIERPGFMTGEESVWAGESLRIGDLVTSHDSQTLQLTLRSEGQGRFSVYDAKGNLLGKGARGEKLTIEQPWIELLVTDLSAPDGATFTVVKKSRLAAIKGLEGRLQIQSLGKETGMLRLNLTGPDQQEIVESLNATTDVFLTQNIARQAAEAEKSLAFLEEQVPKVREQLTQAENRLNEFRLKNDSIDLSFETQNALNSLVSIEASLNELELQESELARRFTPNHPVYRSLLEKKEQLLREKARLEKRTDNLPETQQQVLRLSRDVKVTQEIYVQLLNRMQELRLAKAGTVGNVRILDDAVVQGQVAPRRNLIVAVAGMSGLLLAMVIVLLRAAFSRGIVSPEQLEELDLPVYATVPLSEEEKRRSDKRRQIKQDRRRKDGSIKGLLAVRNPADLSVEAIRGLRTSLHFAMMEGSDNRLVITGPSPSIGKSFLATNLAAVCAQAGQKVVVVDGDMRKGHVHEAFKQGSHDGLSEVLSGKLEFEQAIRTSELEGLSWISRGSAPPNPSELLMQPRFTDFLDYLSKTFDLVIIDTPPILAVTDAAIIGKQCGTSLMVVRFGVNTPKEIQIAENRLATGGVTLKGTILNAMEKKAATSYGYYGYYNYAYKSD</sequence>
<feature type="domain" description="Tyrosine-protein kinase G-rich" evidence="18">
    <location>
        <begin position="384"/>
        <end position="464"/>
    </location>
</feature>
<dbReference type="PANTHER" id="PTHR32309">
    <property type="entry name" value="TYROSINE-PROTEIN KINASE"/>
    <property type="match status" value="1"/>
</dbReference>
<evidence type="ECO:0000256" key="3">
    <source>
        <dbReference type="ARBA" id="ARBA00022475"/>
    </source>
</evidence>
<evidence type="ECO:0000256" key="6">
    <source>
        <dbReference type="ARBA" id="ARBA00022692"/>
    </source>
</evidence>
<feature type="domain" description="Polysaccharide chain length determinant N-terminal" evidence="16">
    <location>
        <begin position="18"/>
        <end position="108"/>
    </location>
</feature>
<dbReference type="SUPFAM" id="SSF52540">
    <property type="entry name" value="P-loop containing nucleoside triphosphate hydrolases"/>
    <property type="match status" value="1"/>
</dbReference>
<dbReference type="GO" id="GO:0005886">
    <property type="term" value="C:plasma membrane"/>
    <property type="evidence" value="ECO:0007669"/>
    <property type="project" value="UniProtKB-SubCell"/>
</dbReference>
<proteinExistence type="inferred from homology"/>
<keyword evidence="12" id="KW-0829">Tyrosine-protein kinase</keyword>
<evidence type="ECO:0000256" key="9">
    <source>
        <dbReference type="ARBA" id="ARBA00022840"/>
    </source>
</evidence>
<dbReference type="CDD" id="cd05387">
    <property type="entry name" value="BY-kinase"/>
    <property type="match status" value="1"/>
</dbReference>
<comment type="caution">
    <text evidence="19">The sequence shown here is derived from an EMBL/GenBank/DDBJ whole genome shotgun (WGS) entry which is preliminary data.</text>
</comment>
<feature type="domain" description="AAA" evidence="17">
    <location>
        <begin position="558"/>
        <end position="670"/>
    </location>
</feature>
<name>A0A366GF99_9GAMM</name>
<protein>
    <submittedName>
        <fullName evidence="19">Tyrosine-protein kinase Etk/Wzc</fullName>
    </submittedName>
</protein>
<evidence type="ECO:0000256" key="4">
    <source>
        <dbReference type="ARBA" id="ARBA00022519"/>
    </source>
</evidence>
<dbReference type="NCBIfam" id="TIGR01007">
    <property type="entry name" value="eps_fam"/>
    <property type="match status" value="1"/>
</dbReference>
<keyword evidence="4" id="KW-0997">Cell inner membrane</keyword>
<dbReference type="AlphaFoldDB" id="A0A366GF99"/>
<evidence type="ECO:0000259" key="16">
    <source>
        <dbReference type="Pfam" id="PF02706"/>
    </source>
</evidence>
<keyword evidence="10 15" id="KW-1133">Transmembrane helix</keyword>
<keyword evidence="3" id="KW-1003">Cell membrane</keyword>
<keyword evidence="7" id="KW-0547">Nucleotide-binding</keyword>
<evidence type="ECO:0000256" key="15">
    <source>
        <dbReference type="SAM" id="Phobius"/>
    </source>
</evidence>
<keyword evidence="9" id="KW-0067">ATP-binding</keyword>
<dbReference type="PANTHER" id="PTHR32309:SF32">
    <property type="entry name" value="TYROSINE-PROTEIN KINASE ETK-RELATED"/>
    <property type="match status" value="1"/>
</dbReference>
<feature type="coiled-coil region" evidence="14">
    <location>
        <begin position="272"/>
        <end position="378"/>
    </location>
</feature>
<dbReference type="GO" id="GO:0004713">
    <property type="term" value="F:protein tyrosine kinase activity"/>
    <property type="evidence" value="ECO:0007669"/>
    <property type="project" value="UniProtKB-KW"/>
</dbReference>
<dbReference type="InterPro" id="IPR032807">
    <property type="entry name" value="GNVR"/>
</dbReference>
<evidence type="ECO:0000256" key="7">
    <source>
        <dbReference type="ARBA" id="ARBA00022741"/>
    </source>
</evidence>
<dbReference type="Pfam" id="PF13614">
    <property type="entry name" value="AAA_31"/>
    <property type="match status" value="1"/>
</dbReference>
<evidence type="ECO:0000256" key="14">
    <source>
        <dbReference type="SAM" id="Coils"/>
    </source>
</evidence>
<evidence type="ECO:0000256" key="5">
    <source>
        <dbReference type="ARBA" id="ARBA00022679"/>
    </source>
</evidence>
<comment type="catalytic activity">
    <reaction evidence="13">
        <text>L-tyrosyl-[protein] + ATP = O-phospho-L-tyrosyl-[protein] + ADP + H(+)</text>
        <dbReference type="Rhea" id="RHEA:10596"/>
        <dbReference type="Rhea" id="RHEA-COMP:10136"/>
        <dbReference type="Rhea" id="RHEA-COMP:20101"/>
        <dbReference type="ChEBI" id="CHEBI:15378"/>
        <dbReference type="ChEBI" id="CHEBI:30616"/>
        <dbReference type="ChEBI" id="CHEBI:46858"/>
        <dbReference type="ChEBI" id="CHEBI:61978"/>
        <dbReference type="ChEBI" id="CHEBI:456216"/>
    </reaction>
</comment>
<keyword evidence="14" id="KW-0175">Coiled coil</keyword>
<dbReference type="STRING" id="379482.SAMN04487961_1406"/>
<dbReference type="InterPro" id="IPR050445">
    <property type="entry name" value="Bact_polysacc_biosynth/exp"/>
</dbReference>
<dbReference type="Proteomes" id="UP000252995">
    <property type="component" value="Unassembled WGS sequence"/>
</dbReference>
<dbReference type="Pfam" id="PF23607">
    <property type="entry name" value="WZC_N"/>
    <property type="match status" value="1"/>
</dbReference>
<keyword evidence="8 19" id="KW-0418">Kinase</keyword>
<comment type="similarity">
    <text evidence="2">Belongs to the etk/wzc family.</text>
</comment>
<comment type="subcellular location">
    <subcellularLocation>
        <location evidence="1">Cell inner membrane</location>
        <topology evidence="1">Multi-pass membrane protein</topology>
    </subcellularLocation>
</comment>
<reference evidence="19 20" key="1">
    <citation type="submission" date="2018-06" db="EMBL/GenBank/DDBJ databases">
        <title>Freshwater and sediment microbial communities from various areas in North America, analyzing microbe dynamics in response to fracking.</title>
        <authorList>
            <person name="Lamendella R."/>
        </authorList>
    </citation>
    <scope>NUCLEOTIDE SEQUENCE [LARGE SCALE GENOMIC DNA]</scope>
    <source>
        <strain evidence="19 20">114J</strain>
    </source>
</reference>
<dbReference type="FunFam" id="3.40.50.300:FF:000527">
    <property type="entry name" value="Tyrosine-protein kinase etk"/>
    <property type="match status" value="1"/>
</dbReference>
<evidence type="ECO:0000259" key="17">
    <source>
        <dbReference type="Pfam" id="PF13614"/>
    </source>
</evidence>
<accession>A0A366GF99</accession>
<evidence type="ECO:0000256" key="12">
    <source>
        <dbReference type="ARBA" id="ARBA00023137"/>
    </source>
</evidence>
<evidence type="ECO:0000256" key="11">
    <source>
        <dbReference type="ARBA" id="ARBA00023136"/>
    </source>
</evidence>
<dbReference type="InterPro" id="IPR005702">
    <property type="entry name" value="Wzc-like_C"/>
</dbReference>
<dbReference type="OrthoDB" id="9775724at2"/>
<dbReference type="Pfam" id="PF02706">
    <property type="entry name" value="Wzz"/>
    <property type="match status" value="1"/>
</dbReference>
<gene>
    <name evidence="19" type="ORF">DET50_12429</name>
</gene>
<dbReference type="GO" id="GO:0005524">
    <property type="term" value="F:ATP binding"/>
    <property type="evidence" value="ECO:0007669"/>
    <property type="project" value="UniProtKB-KW"/>
</dbReference>